<reference evidence="2" key="1">
    <citation type="submission" date="2020-10" db="EMBL/GenBank/DDBJ databases">
        <title>Taxonomic study of unclassified bacteria belonging to the class Ktedonobacteria.</title>
        <authorList>
            <person name="Yabe S."/>
            <person name="Wang C.M."/>
            <person name="Zheng Y."/>
            <person name="Sakai Y."/>
            <person name="Cavaletti L."/>
            <person name="Monciardini P."/>
            <person name="Donadio S."/>
        </authorList>
    </citation>
    <scope>NUCLEOTIDE SEQUENCE</scope>
    <source>
        <strain evidence="2">ID150040</strain>
    </source>
</reference>
<name>A0A8J3IX37_9CHLR</name>
<dbReference type="EMBL" id="BNJK01000002">
    <property type="protein sequence ID" value="GHP00094.1"/>
    <property type="molecule type" value="Genomic_DNA"/>
</dbReference>
<comment type="caution">
    <text evidence="2">The sequence shown here is derived from an EMBL/GenBank/DDBJ whole genome shotgun (WGS) entry which is preliminary data.</text>
</comment>
<dbReference type="InterPro" id="IPR053146">
    <property type="entry name" value="QDO-like"/>
</dbReference>
<proteinExistence type="predicted"/>
<feature type="domain" description="Cupin type-2" evidence="1">
    <location>
        <begin position="58"/>
        <end position="121"/>
    </location>
</feature>
<organism evidence="2 3">
    <name type="scientific">Reticulibacter mediterranei</name>
    <dbReference type="NCBI Taxonomy" id="2778369"/>
    <lineage>
        <taxon>Bacteria</taxon>
        <taxon>Bacillati</taxon>
        <taxon>Chloroflexota</taxon>
        <taxon>Ktedonobacteria</taxon>
        <taxon>Ktedonobacterales</taxon>
        <taxon>Reticulibacteraceae</taxon>
        <taxon>Reticulibacter</taxon>
    </lineage>
</organism>
<dbReference type="InterPro" id="IPR011051">
    <property type="entry name" value="RmlC_Cupin_sf"/>
</dbReference>
<dbReference type="PANTHER" id="PTHR36440:SF1">
    <property type="entry name" value="PUTATIVE (AFU_ORTHOLOGUE AFUA_8G07350)-RELATED"/>
    <property type="match status" value="1"/>
</dbReference>
<protein>
    <recommendedName>
        <fullName evidence="1">Cupin type-2 domain-containing protein</fullName>
    </recommendedName>
</protein>
<keyword evidence="3" id="KW-1185">Reference proteome</keyword>
<dbReference type="InterPro" id="IPR013096">
    <property type="entry name" value="Cupin_2"/>
</dbReference>
<dbReference type="AlphaFoldDB" id="A0A8J3IX37"/>
<dbReference type="Gene3D" id="2.60.120.10">
    <property type="entry name" value="Jelly Rolls"/>
    <property type="match status" value="1"/>
</dbReference>
<dbReference type="Proteomes" id="UP000597444">
    <property type="component" value="Unassembled WGS sequence"/>
</dbReference>
<evidence type="ECO:0000313" key="2">
    <source>
        <dbReference type="EMBL" id="GHP00094.1"/>
    </source>
</evidence>
<gene>
    <name evidence="2" type="ORF">KSF_101410</name>
</gene>
<evidence type="ECO:0000313" key="3">
    <source>
        <dbReference type="Proteomes" id="UP000597444"/>
    </source>
</evidence>
<sequence>MIEPTDTNTVPNIPSALLVAAGQDRFGEQRRLGINTIDYKVTSQESTGLLIIEVTSHAKGGPERHLHVGQDEWFYVLEGQFLIEVAAERFRLTSGDAVLAPRRVPHAWANVGEGKGRLLAVLTPAGKIEAFFRELAKTASMAPPDPALWRAYDLEWVGPPLPIEP</sequence>
<dbReference type="InterPro" id="IPR014710">
    <property type="entry name" value="RmlC-like_jellyroll"/>
</dbReference>
<dbReference type="RefSeq" id="WP_220210683.1">
    <property type="nucleotide sequence ID" value="NZ_BNJK01000002.1"/>
</dbReference>
<dbReference type="Pfam" id="PF07883">
    <property type="entry name" value="Cupin_2"/>
    <property type="match status" value="1"/>
</dbReference>
<accession>A0A8J3IX37</accession>
<dbReference type="SUPFAM" id="SSF51182">
    <property type="entry name" value="RmlC-like cupins"/>
    <property type="match status" value="1"/>
</dbReference>
<evidence type="ECO:0000259" key="1">
    <source>
        <dbReference type="Pfam" id="PF07883"/>
    </source>
</evidence>
<dbReference type="PANTHER" id="PTHR36440">
    <property type="entry name" value="PUTATIVE (AFU_ORTHOLOGUE AFUA_8G07350)-RELATED"/>
    <property type="match status" value="1"/>
</dbReference>